<dbReference type="EMBL" id="GBXM01029406">
    <property type="protein sequence ID" value="JAH79171.1"/>
    <property type="molecule type" value="Transcribed_RNA"/>
</dbReference>
<accession>A0A0E9VMB2</accession>
<reference evidence="1" key="1">
    <citation type="submission" date="2014-11" db="EMBL/GenBank/DDBJ databases">
        <authorList>
            <person name="Amaro Gonzalez C."/>
        </authorList>
    </citation>
    <scope>NUCLEOTIDE SEQUENCE</scope>
</reference>
<sequence length="30" mass="3613">MRTIASYFDCPCIQFSSLLTKYWIQYTFSV</sequence>
<protein>
    <submittedName>
        <fullName evidence="1">Uncharacterized protein</fullName>
    </submittedName>
</protein>
<dbReference type="AlphaFoldDB" id="A0A0E9VMB2"/>
<proteinExistence type="predicted"/>
<evidence type="ECO:0000313" key="1">
    <source>
        <dbReference type="EMBL" id="JAH79171.1"/>
    </source>
</evidence>
<organism evidence="1">
    <name type="scientific">Anguilla anguilla</name>
    <name type="common">European freshwater eel</name>
    <name type="synonym">Muraena anguilla</name>
    <dbReference type="NCBI Taxonomy" id="7936"/>
    <lineage>
        <taxon>Eukaryota</taxon>
        <taxon>Metazoa</taxon>
        <taxon>Chordata</taxon>
        <taxon>Craniata</taxon>
        <taxon>Vertebrata</taxon>
        <taxon>Euteleostomi</taxon>
        <taxon>Actinopterygii</taxon>
        <taxon>Neopterygii</taxon>
        <taxon>Teleostei</taxon>
        <taxon>Anguilliformes</taxon>
        <taxon>Anguillidae</taxon>
        <taxon>Anguilla</taxon>
    </lineage>
</organism>
<reference evidence="1" key="2">
    <citation type="journal article" date="2015" name="Fish Shellfish Immunol.">
        <title>Early steps in the European eel (Anguilla anguilla)-Vibrio vulnificus interaction in the gills: Role of the RtxA13 toxin.</title>
        <authorList>
            <person name="Callol A."/>
            <person name="Pajuelo D."/>
            <person name="Ebbesson L."/>
            <person name="Teles M."/>
            <person name="MacKenzie S."/>
            <person name="Amaro C."/>
        </authorList>
    </citation>
    <scope>NUCLEOTIDE SEQUENCE</scope>
</reference>
<name>A0A0E9VMB2_ANGAN</name>